<keyword evidence="22" id="KW-1185">Reference proteome</keyword>
<reference evidence="21 22" key="1">
    <citation type="journal article" date="2021" name="Elife">
        <title>Chloroplast acquisition without the gene transfer in kleptoplastic sea slugs, Plakobranchus ocellatus.</title>
        <authorList>
            <person name="Maeda T."/>
            <person name="Takahashi S."/>
            <person name="Yoshida T."/>
            <person name="Shimamura S."/>
            <person name="Takaki Y."/>
            <person name="Nagai Y."/>
            <person name="Toyoda A."/>
            <person name="Suzuki Y."/>
            <person name="Arimoto A."/>
            <person name="Ishii H."/>
            <person name="Satoh N."/>
            <person name="Nishiyama T."/>
            <person name="Hasebe M."/>
            <person name="Maruyama T."/>
            <person name="Minagawa J."/>
            <person name="Obokata J."/>
            <person name="Shigenobu S."/>
        </authorList>
    </citation>
    <scope>NUCLEOTIDE SEQUENCE [LARGE SCALE GENOMIC DNA]</scope>
</reference>
<keyword evidence="4" id="KW-0723">Serine/threonine-protein kinase</keyword>
<dbReference type="GO" id="GO:0000408">
    <property type="term" value="C:EKC/KEOPS complex"/>
    <property type="evidence" value="ECO:0007669"/>
    <property type="project" value="TreeGrafter"/>
</dbReference>
<feature type="region of interest" description="Disordered" evidence="20">
    <location>
        <begin position="263"/>
        <end position="372"/>
    </location>
</feature>
<dbReference type="PROSITE" id="PS00109">
    <property type="entry name" value="PROTEIN_KINASE_TYR"/>
    <property type="match status" value="1"/>
</dbReference>
<dbReference type="InterPro" id="IPR022495">
    <property type="entry name" value="Bud32"/>
</dbReference>
<dbReference type="GO" id="GO:0008033">
    <property type="term" value="P:tRNA processing"/>
    <property type="evidence" value="ECO:0007669"/>
    <property type="project" value="UniProtKB-KW"/>
</dbReference>
<dbReference type="Gene3D" id="1.10.510.10">
    <property type="entry name" value="Transferase(Phosphotransferase) domain 1"/>
    <property type="match status" value="1"/>
</dbReference>
<evidence type="ECO:0000256" key="15">
    <source>
        <dbReference type="ARBA" id="ARBA00056624"/>
    </source>
</evidence>
<comment type="subunit">
    <text evidence="16">Component of the EKC/KEOPS complex composed of at least GON7, TP53RK, TPRKB, OSGEP and LAGE3; the whole complex dimerizes.</text>
</comment>
<comment type="catalytic activity">
    <reaction evidence="13">
        <text>L-threonyl-[protein] + ATP = O-phospho-L-threonyl-[protein] + ADP + H(+)</text>
        <dbReference type="Rhea" id="RHEA:46608"/>
        <dbReference type="Rhea" id="RHEA-COMP:11060"/>
        <dbReference type="Rhea" id="RHEA-COMP:11605"/>
        <dbReference type="ChEBI" id="CHEBI:15378"/>
        <dbReference type="ChEBI" id="CHEBI:30013"/>
        <dbReference type="ChEBI" id="CHEBI:30616"/>
        <dbReference type="ChEBI" id="CHEBI:61977"/>
        <dbReference type="ChEBI" id="CHEBI:456216"/>
        <dbReference type="EC" id="2.7.11.1"/>
    </reaction>
</comment>
<feature type="region of interest" description="Disordered" evidence="20">
    <location>
        <begin position="220"/>
        <end position="247"/>
    </location>
</feature>
<feature type="compositionally biased region" description="Polar residues" evidence="20">
    <location>
        <begin position="299"/>
        <end position="308"/>
    </location>
</feature>
<dbReference type="PANTHER" id="PTHR12209">
    <property type="entry name" value="NON-SPECIFIC SERINE/THREONINE PROTEIN KINASE"/>
    <property type="match status" value="1"/>
</dbReference>
<dbReference type="SUPFAM" id="SSF56112">
    <property type="entry name" value="Protein kinase-like (PK-like)"/>
    <property type="match status" value="1"/>
</dbReference>
<evidence type="ECO:0000256" key="2">
    <source>
        <dbReference type="ARBA" id="ARBA00010630"/>
    </source>
</evidence>
<keyword evidence="10" id="KW-0378">Hydrolase</keyword>
<dbReference type="GO" id="GO:0005829">
    <property type="term" value="C:cytosol"/>
    <property type="evidence" value="ECO:0007669"/>
    <property type="project" value="TreeGrafter"/>
</dbReference>
<evidence type="ECO:0000256" key="5">
    <source>
        <dbReference type="ARBA" id="ARBA00022553"/>
    </source>
</evidence>
<evidence type="ECO:0000256" key="13">
    <source>
        <dbReference type="ARBA" id="ARBA00047899"/>
    </source>
</evidence>
<comment type="subcellular location">
    <subcellularLocation>
        <location evidence="1">Nucleus</location>
    </subcellularLocation>
</comment>
<dbReference type="EC" id="2.7.11.1" evidence="3"/>
<evidence type="ECO:0000256" key="14">
    <source>
        <dbReference type="ARBA" id="ARBA00048679"/>
    </source>
</evidence>
<evidence type="ECO:0000256" key="1">
    <source>
        <dbReference type="ARBA" id="ARBA00004123"/>
    </source>
</evidence>
<dbReference type="GO" id="GO:0005524">
    <property type="term" value="F:ATP binding"/>
    <property type="evidence" value="ECO:0007669"/>
    <property type="project" value="UniProtKB-KW"/>
</dbReference>
<evidence type="ECO:0000256" key="7">
    <source>
        <dbReference type="ARBA" id="ARBA00022694"/>
    </source>
</evidence>
<feature type="compositionally biased region" description="Low complexity" evidence="20">
    <location>
        <begin position="277"/>
        <end position="294"/>
    </location>
</feature>
<dbReference type="NCBIfam" id="TIGR03724">
    <property type="entry name" value="arch_bud32"/>
    <property type="match status" value="1"/>
</dbReference>
<comment type="function">
    <text evidence="15">Component of the EKC/KEOPS complex that is required for the formation of a threonylcarbamoyl group on adenosine at position 37 (t(6)A37) in tRNAs that read codons beginning with adenine. The complex is probably involved in the transfer of the threonylcarbamoyl moiety of threonylcarbamoyl-AMP (TC-AMP) to the N6 group of A37. TP53RK has ATPase activity in the context of the EKC/KEOPS complex and likely plays a supporting role to the catalytic subunit OSGEP. Atypical protein kinase that phosphorylates 'Ser-15' of p53/TP53 protein and may therefore participate in its activation.</text>
</comment>
<dbReference type="PANTHER" id="PTHR12209:SF0">
    <property type="entry name" value="EKC_KEOPS COMPLEX SUBUNIT TP53RK"/>
    <property type="match status" value="1"/>
</dbReference>
<accession>A0AAV4F453</accession>
<protein>
    <recommendedName>
        <fullName evidence="3">non-specific serine/threonine protein kinase</fullName>
        <ecNumber evidence="3">2.7.11.1</ecNumber>
    </recommendedName>
    <alternativeName>
        <fullName evidence="17">Nori-2</fullName>
    </alternativeName>
    <alternativeName>
        <fullName evidence="18">TP53-regulating kinase</fullName>
    </alternativeName>
    <alternativeName>
        <fullName evidence="19">p53-related protein kinase</fullName>
    </alternativeName>
</protein>
<feature type="compositionally biased region" description="Basic residues" evidence="20">
    <location>
        <begin position="321"/>
        <end position="341"/>
    </location>
</feature>
<evidence type="ECO:0000256" key="19">
    <source>
        <dbReference type="ARBA" id="ARBA00081359"/>
    </source>
</evidence>
<keyword evidence="12" id="KW-0539">Nucleus</keyword>
<evidence type="ECO:0000313" key="22">
    <source>
        <dbReference type="Proteomes" id="UP000762676"/>
    </source>
</evidence>
<proteinExistence type="inferred from homology"/>
<sequence>MAAQGAEAKLYVGDFYGRPCVMKERFVKNYRHPILDRTLTNQRIKSEVRANLRCKISGIQTPTIYMVNFETNSIYMEEIQDAVTVRQHINTVQASEPNPASVCEQLKPLAEMIGQTLAKMHTNNIIHGDLTTSNMLLKGDPKDLSFFLIDFGLSSFEASAEDKGVDIYVLERAFLSSHPNSQDVFDCILSAYASQMKDKNACKEVISKLDEIRLRGRKRTMTRSSLEKETAFPHTGHICQEKPQESHFDATLEKQTAMDKLYRQQQNYSESEHESDASSMGSYSSWGSNQSYGYDNDSNRTLDSNDSTTCDDKDEDDKGHRATQKKKKKMMKKKKKKKKKKKEEEEEEEEEEKKEEKEVVERRRKKEKKEDG</sequence>
<evidence type="ECO:0000256" key="12">
    <source>
        <dbReference type="ARBA" id="ARBA00023242"/>
    </source>
</evidence>
<dbReference type="FunFam" id="3.30.200.20:FF:000201">
    <property type="entry name" value="TP53-regulating kinase isoform X1"/>
    <property type="match status" value="1"/>
</dbReference>
<evidence type="ECO:0000256" key="6">
    <source>
        <dbReference type="ARBA" id="ARBA00022679"/>
    </source>
</evidence>
<feature type="compositionally biased region" description="Acidic residues" evidence="20">
    <location>
        <begin position="344"/>
        <end position="353"/>
    </location>
</feature>
<dbReference type="Gene3D" id="3.30.200.20">
    <property type="entry name" value="Phosphorylase Kinase, domain 1"/>
    <property type="match status" value="1"/>
</dbReference>
<keyword evidence="11" id="KW-0067">ATP-binding</keyword>
<dbReference type="GO" id="GO:0004674">
    <property type="term" value="F:protein serine/threonine kinase activity"/>
    <property type="evidence" value="ECO:0007669"/>
    <property type="project" value="UniProtKB-KW"/>
</dbReference>
<keyword evidence="7" id="KW-0819">tRNA processing</keyword>
<evidence type="ECO:0000256" key="20">
    <source>
        <dbReference type="SAM" id="MobiDB-lite"/>
    </source>
</evidence>
<comment type="catalytic activity">
    <reaction evidence="14">
        <text>L-seryl-[protein] + ATP = O-phospho-L-seryl-[protein] + ADP + H(+)</text>
        <dbReference type="Rhea" id="RHEA:17989"/>
        <dbReference type="Rhea" id="RHEA-COMP:9863"/>
        <dbReference type="Rhea" id="RHEA-COMP:11604"/>
        <dbReference type="ChEBI" id="CHEBI:15378"/>
        <dbReference type="ChEBI" id="CHEBI:29999"/>
        <dbReference type="ChEBI" id="CHEBI:30616"/>
        <dbReference type="ChEBI" id="CHEBI:83421"/>
        <dbReference type="ChEBI" id="CHEBI:456216"/>
        <dbReference type="EC" id="2.7.11.1"/>
    </reaction>
</comment>
<dbReference type="Pfam" id="PF06293">
    <property type="entry name" value="Kdo"/>
    <property type="match status" value="1"/>
</dbReference>
<evidence type="ECO:0000256" key="10">
    <source>
        <dbReference type="ARBA" id="ARBA00022801"/>
    </source>
</evidence>
<evidence type="ECO:0000256" key="11">
    <source>
        <dbReference type="ARBA" id="ARBA00022840"/>
    </source>
</evidence>
<dbReference type="InterPro" id="IPR011009">
    <property type="entry name" value="Kinase-like_dom_sf"/>
</dbReference>
<evidence type="ECO:0000256" key="16">
    <source>
        <dbReference type="ARBA" id="ARBA00062157"/>
    </source>
</evidence>
<evidence type="ECO:0000256" key="4">
    <source>
        <dbReference type="ARBA" id="ARBA00022527"/>
    </source>
</evidence>
<keyword evidence="8" id="KW-0547">Nucleotide-binding</keyword>
<comment type="caution">
    <text evidence="21">The sequence shown here is derived from an EMBL/GenBank/DDBJ whole genome shotgun (WGS) entry which is preliminary data.</text>
</comment>
<dbReference type="GO" id="GO:0016787">
    <property type="term" value="F:hydrolase activity"/>
    <property type="evidence" value="ECO:0007669"/>
    <property type="project" value="UniProtKB-KW"/>
</dbReference>
<dbReference type="GO" id="GO:0070525">
    <property type="term" value="P:tRNA threonylcarbamoyladenosine metabolic process"/>
    <property type="evidence" value="ECO:0007669"/>
    <property type="project" value="TreeGrafter"/>
</dbReference>
<evidence type="ECO:0000256" key="3">
    <source>
        <dbReference type="ARBA" id="ARBA00012513"/>
    </source>
</evidence>
<feature type="compositionally biased region" description="Basic residues" evidence="20">
    <location>
        <begin position="362"/>
        <end position="372"/>
    </location>
</feature>
<dbReference type="EMBL" id="BMAT01007633">
    <property type="protein sequence ID" value="GFR68158.1"/>
    <property type="molecule type" value="Genomic_DNA"/>
</dbReference>
<keyword evidence="6" id="KW-0808">Transferase</keyword>
<dbReference type="GO" id="GO:0005634">
    <property type="term" value="C:nucleus"/>
    <property type="evidence" value="ECO:0007669"/>
    <property type="project" value="UniProtKB-SubCell"/>
</dbReference>
<evidence type="ECO:0000256" key="9">
    <source>
        <dbReference type="ARBA" id="ARBA00022777"/>
    </source>
</evidence>
<dbReference type="InterPro" id="IPR008266">
    <property type="entry name" value="Tyr_kinase_AS"/>
</dbReference>
<dbReference type="Proteomes" id="UP000762676">
    <property type="component" value="Unassembled WGS sequence"/>
</dbReference>
<keyword evidence="9" id="KW-0418">Kinase</keyword>
<dbReference type="AlphaFoldDB" id="A0AAV4F453"/>
<name>A0AAV4F453_9GAST</name>
<organism evidence="21 22">
    <name type="scientific">Elysia marginata</name>
    <dbReference type="NCBI Taxonomy" id="1093978"/>
    <lineage>
        <taxon>Eukaryota</taxon>
        <taxon>Metazoa</taxon>
        <taxon>Spiralia</taxon>
        <taxon>Lophotrochozoa</taxon>
        <taxon>Mollusca</taxon>
        <taxon>Gastropoda</taxon>
        <taxon>Heterobranchia</taxon>
        <taxon>Euthyneura</taxon>
        <taxon>Panpulmonata</taxon>
        <taxon>Sacoglossa</taxon>
        <taxon>Placobranchoidea</taxon>
        <taxon>Plakobranchidae</taxon>
        <taxon>Elysia</taxon>
    </lineage>
</organism>
<evidence type="ECO:0000256" key="17">
    <source>
        <dbReference type="ARBA" id="ARBA00079584"/>
    </source>
</evidence>
<keyword evidence="5" id="KW-0597">Phosphoprotein</keyword>
<dbReference type="FunFam" id="1.10.510.10:FF:000323">
    <property type="entry name" value="TP53-regulating kinase, putative"/>
    <property type="match status" value="1"/>
</dbReference>
<evidence type="ECO:0000313" key="21">
    <source>
        <dbReference type="EMBL" id="GFR68158.1"/>
    </source>
</evidence>
<evidence type="ECO:0000256" key="18">
    <source>
        <dbReference type="ARBA" id="ARBA00080585"/>
    </source>
</evidence>
<gene>
    <name evidence="21" type="ORF">ElyMa_003725300</name>
</gene>
<evidence type="ECO:0000256" key="8">
    <source>
        <dbReference type="ARBA" id="ARBA00022741"/>
    </source>
</evidence>
<comment type="similarity">
    <text evidence="2">Belongs to the protein kinase superfamily. BUD32 family.</text>
</comment>